<feature type="compositionally biased region" description="Acidic residues" evidence="1">
    <location>
        <begin position="417"/>
        <end position="429"/>
    </location>
</feature>
<keyword evidence="3" id="KW-1185">Reference proteome</keyword>
<dbReference type="GO" id="GO:0003676">
    <property type="term" value="F:nucleic acid binding"/>
    <property type="evidence" value="ECO:0007669"/>
    <property type="project" value="InterPro"/>
</dbReference>
<name>A0A9Q0AMU9_9PEZI</name>
<dbReference type="CDD" id="cd12261">
    <property type="entry name" value="RRM1_3_MRN1"/>
    <property type="match status" value="1"/>
</dbReference>
<gene>
    <name evidence="2" type="ORF">JX265_009171</name>
</gene>
<evidence type="ECO:0008006" key="4">
    <source>
        <dbReference type="Google" id="ProtNLM"/>
    </source>
</evidence>
<dbReference type="SUPFAM" id="SSF54928">
    <property type="entry name" value="RNA-binding domain, RBD"/>
    <property type="match status" value="1"/>
</dbReference>
<dbReference type="Proteomes" id="UP000829685">
    <property type="component" value="Unassembled WGS sequence"/>
</dbReference>
<comment type="caution">
    <text evidence="2">The sequence shown here is derived from an EMBL/GenBank/DDBJ whole genome shotgun (WGS) entry which is preliminary data.</text>
</comment>
<evidence type="ECO:0000313" key="2">
    <source>
        <dbReference type="EMBL" id="KAI1862457.1"/>
    </source>
</evidence>
<sequence>MAATGHTVTIDRAYFETLLRKASFGNGEYTTNVPPPPGAQDVTVVSKADHEQLLSVARQYASLRANLMNGGVDENTIDLLSQDDTSLRMQHLAVQSASSIPPHEKAGCSGSDGAIALKPQISWKSGPRQTSLETDRNGYDHYNNASANKSVKCRSDWADGDDDNFSTPHSFDAQTTRAAQNLSPDQFSQPQRSSNKPYYARMCKRTITLAGIPEGTTYEDITNVVRGGMLLEIYIKAHEHSALVSFLLEKDAVRFYEYSRENDLYINHKRIFIKWADRQFHLPGHVAGKISQGATRNMVIRRCDPKHTEDSVRDDLEHIHNLVVIKIEFLGGSCYIKTNSVHNAMFARTCMMSRAKYKGSRIDWDTDECEQPLESARKLSLPRPSPPRSSSPKYQHVSPMKKPVVKVRNRFAGLRLDDDDDMSDEEFDSSTEFAPASTVDVTA</sequence>
<feature type="region of interest" description="Disordered" evidence="1">
    <location>
        <begin position="119"/>
        <end position="145"/>
    </location>
</feature>
<dbReference type="InterPro" id="IPR035979">
    <property type="entry name" value="RBD_domain_sf"/>
</dbReference>
<accession>A0A9Q0AMU9</accession>
<evidence type="ECO:0000313" key="3">
    <source>
        <dbReference type="Proteomes" id="UP000829685"/>
    </source>
</evidence>
<feature type="region of interest" description="Disordered" evidence="1">
    <location>
        <begin position="416"/>
        <end position="443"/>
    </location>
</feature>
<feature type="region of interest" description="Disordered" evidence="1">
    <location>
        <begin position="375"/>
        <end position="403"/>
    </location>
</feature>
<proteinExistence type="predicted"/>
<dbReference type="AlphaFoldDB" id="A0A9Q0AMU9"/>
<protein>
    <recommendedName>
        <fullName evidence="4">RNA-binding protein</fullName>
    </recommendedName>
</protein>
<organism evidence="2 3">
    <name type="scientific">Neoarthrinium moseri</name>
    <dbReference type="NCBI Taxonomy" id="1658444"/>
    <lineage>
        <taxon>Eukaryota</taxon>
        <taxon>Fungi</taxon>
        <taxon>Dikarya</taxon>
        <taxon>Ascomycota</taxon>
        <taxon>Pezizomycotina</taxon>
        <taxon>Sordariomycetes</taxon>
        <taxon>Xylariomycetidae</taxon>
        <taxon>Amphisphaeriales</taxon>
        <taxon>Apiosporaceae</taxon>
        <taxon>Neoarthrinium</taxon>
    </lineage>
</organism>
<dbReference type="EMBL" id="JAFIMR010000027">
    <property type="protein sequence ID" value="KAI1862457.1"/>
    <property type="molecule type" value="Genomic_DNA"/>
</dbReference>
<reference evidence="2" key="1">
    <citation type="submission" date="2021-03" db="EMBL/GenBank/DDBJ databases">
        <title>Revisited historic fungal species revealed as producer of novel bioactive compounds through whole genome sequencing and comparative genomics.</title>
        <authorList>
            <person name="Vignolle G.A."/>
            <person name="Hochenegger N."/>
            <person name="Mach R.L."/>
            <person name="Mach-Aigner A.R."/>
            <person name="Javad Rahimi M."/>
            <person name="Salim K.A."/>
            <person name="Chan C.M."/>
            <person name="Lim L.B.L."/>
            <person name="Cai F."/>
            <person name="Druzhinina I.S."/>
            <person name="U'Ren J.M."/>
            <person name="Derntl C."/>
        </authorList>
    </citation>
    <scope>NUCLEOTIDE SEQUENCE</scope>
    <source>
        <strain evidence="2">TUCIM 5799</strain>
    </source>
</reference>
<evidence type="ECO:0000256" key="1">
    <source>
        <dbReference type="SAM" id="MobiDB-lite"/>
    </source>
</evidence>